<evidence type="ECO:0000313" key="4">
    <source>
        <dbReference type="Proteomes" id="UP000285864"/>
    </source>
</evidence>
<comment type="caution">
    <text evidence="3">The sequence shown here is derived from an EMBL/GenBank/DDBJ whole genome shotgun (WGS) entry which is preliminary data.</text>
</comment>
<keyword evidence="4" id="KW-1185">Reference proteome</keyword>
<dbReference type="AlphaFoldDB" id="A0A412GUE3"/>
<feature type="transmembrane region" description="Helical" evidence="2">
    <location>
        <begin position="369"/>
        <end position="389"/>
    </location>
</feature>
<dbReference type="RefSeq" id="WP_118483477.1">
    <property type="nucleotide sequence ID" value="NZ_QRUU01000012.1"/>
</dbReference>
<evidence type="ECO:0008006" key="5">
    <source>
        <dbReference type="Google" id="ProtNLM"/>
    </source>
</evidence>
<gene>
    <name evidence="3" type="ORF">DWY20_04400</name>
</gene>
<sequence>MKNKTLIIIVIIAATAAALSLGIYQKRTHQINASLLQIEQLMYERPDSAWKILQHMPSISQLRKEEQALHALLFTQAQYKNYIPVKSDSLLRIAEAYYRTSSDSLHKAWTLFYLAQYYRDSDEKEKALSYFQQANIASRNIENNQFKFLLNLHWAGLLTNEDAHEKGIEKYQTANRYAILLKDTLKQLNLYEKWGWCHLINGEYDLADSLFNVGLTLSATTKDRIYDKYLLNYLSLTAREKKDYKRALELVNRSLSLAKDSTELYPLWGNKGEILLEMNQYDSAHFYLSKDTRDYDPYFRAAQYKTSSIYEEKMNNLPKALEYSRRYAELLDTIFQEKLESKVVNLQHKYDYSLIQSENKLLKIKRQRLYISLTAICMAVLTVAVIFFYKRREEKRKLAEQMRSKDDLMKEMRLQLQEKTIDLHAAQEKIIEKETALDKELSQREKMRSEYSSKEAAMRKEILRHSEIIRKMEQLNKMSQQDKIQSRSVVLSDEEQDNLAEVINICYNNFTDRLWKKFPTLTKADISLCCLIKIGISNSNMLYLLDISKVALKKRKNRLKHDKMGMDENDSLDEFIMEF</sequence>
<dbReference type="InterPro" id="IPR011990">
    <property type="entry name" value="TPR-like_helical_dom_sf"/>
</dbReference>
<proteinExistence type="predicted"/>
<dbReference type="SUPFAM" id="SSF48452">
    <property type="entry name" value="TPR-like"/>
    <property type="match status" value="1"/>
</dbReference>
<evidence type="ECO:0000256" key="1">
    <source>
        <dbReference type="SAM" id="Coils"/>
    </source>
</evidence>
<feature type="coiled-coil region" evidence="1">
    <location>
        <begin position="391"/>
        <end position="429"/>
    </location>
</feature>
<evidence type="ECO:0000313" key="3">
    <source>
        <dbReference type="EMBL" id="RGR98399.1"/>
    </source>
</evidence>
<accession>A0A412GUE3</accession>
<dbReference type="EMBL" id="QRUU01000012">
    <property type="protein sequence ID" value="RGR98399.1"/>
    <property type="molecule type" value="Genomic_DNA"/>
</dbReference>
<dbReference type="Gene3D" id="1.25.40.10">
    <property type="entry name" value="Tetratricopeptide repeat domain"/>
    <property type="match status" value="2"/>
</dbReference>
<keyword evidence="2" id="KW-0472">Membrane</keyword>
<keyword evidence="2" id="KW-1133">Transmembrane helix</keyword>
<keyword evidence="2" id="KW-0812">Transmembrane</keyword>
<dbReference type="Proteomes" id="UP000285864">
    <property type="component" value="Unassembled WGS sequence"/>
</dbReference>
<organism evidence="3 4">
    <name type="scientific">Phocaeicola coprocola</name>
    <dbReference type="NCBI Taxonomy" id="310298"/>
    <lineage>
        <taxon>Bacteria</taxon>
        <taxon>Pseudomonadati</taxon>
        <taxon>Bacteroidota</taxon>
        <taxon>Bacteroidia</taxon>
        <taxon>Bacteroidales</taxon>
        <taxon>Bacteroidaceae</taxon>
        <taxon>Phocaeicola</taxon>
    </lineage>
</organism>
<reference evidence="3 4" key="1">
    <citation type="submission" date="2018-08" db="EMBL/GenBank/DDBJ databases">
        <title>A genome reference for cultivated species of the human gut microbiota.</title>
        <authorList>
            <person name="Zou Y."/>
            <person name="Xue W."/>
            <person name="Luo G."/>
        </authorList>
    </citation>
    <scope>NUCLEOTIDE SEQUENCE [LARGE SCALE GENOMIC DNA]</scope>
    <source>
        <strain evidence="3 4">AF24-2</strain>
    </source>
</reference>
<evidence type="ECO:0000256" key="2">
    <source>
        <dbReference type="SAM" id="Phobius"/>
    </source>
</evidence>
<protein>
    <recommendedName>
        <fullName evidence="5">Tetratricopeptide repeat protein</fullName>
    </recommendedName>
</protein>
<keyword evidence="1" id="KW-0175">Coiled coil</keyword>
<name>A0A412GUE3_9BACT</name>